<dbReference type="GO" id="GO:0000139">
    <property type="term" value="C:Golgi membrane"/>
    <property type="evidence" value="ECO:0007669"/>
    <property type="project" value="TreeGrafter"/>
</dbReference>
<dbReference type="InterPro" id="IPR029044">
    <property type="entry name" value="Nucleotide-diphossugar_trans"/>
</dbReference>
<dbReference type="Gene3D" id="2.30.42.10">
    <property type="match status" value="1"/>
</dbReference>
<evidence type="ECO:0000313" key="7">
    <source>
        <dbReference type="Proteomes" id="UP001178507"/>
    </source>
</evidence>
<organism evidence="6 7">
    <name type="scientific">Effrenium voratum</name>
    <dbReference type="NCBI Taxonomy" id="2562239"/>
    <lineage>
        <taxon>Eukaryota</taxon>
        <taxon>Sar</taxon>
        <taxon>Alveolata</taxon>
        <taxon>Dinophyceae</taxon>
        <taxon>Suessiales</taxon>
        <taxon>Symbiodiniaceae</taxon>
        <taxon>Effrenium</taxon>
    </lineage>
</organism>
<proteinExistence type="inferred from homology"/>
<sequence length="756" mass="83245">MAIEVIFGEKVKKLGFEIGLEDEKTCISGVKPGSEAHQRDLRAGDVLISINDVPVVKPGRDEIKALLKQRPLTLRVDRPETGPAASEDSGSESDTGKAPQERHDADMALLQKAKARARKAEASGYAKAQAPPAEDPAADSGEDSAEETQKKEVTPERFDRDMDLLHKHLKSGPSAAPEPRDDEVLAMRLQEELLQGTQDDAAIAAQLQREEEIGFKPSAEPGPRPDLLAAAMEVAAAREEERLAAEVEAGTWGRERDAEEDEDGWAEEEVQRCEVSGKMQIKVRVPEGCTEGDTLEVVAPSGELIHVVIPRGNGPGSLLMVQVQNRDGGPQNMLYAPLTEKHPLEEWEAMLQKLVSGYSVIKVARNGKLYNRNFWLANGSLRTNGRFSSGIDLRQLTGIFRGAVSQEFIKLRKSAAPRKSTSLGSSLLRTFVASKPSPPVEHPDPEEAGVVIIATGGRSFSLLFPGGGDERDEFAETATFAVQRVRREMGPVAFNFWVAGQDLFASAAAFDGLCPYAGWSGKASRDTERKRWALVSFSDRWLSQLTRPSLHEFVAARPWYDLLLEEEPLLDARDWHPAWNKLAYARRALILGTYKAVVCLDDDILITNPKIDPIADAIETYFAAHQAKLVVASLDEQVHARVPFNTGVLALRSSQETLMLLDEVFRIGRRLKLVNGYTWLPRVTGLWDQDAFAEYVDQYGASRFALLPHGQLQSFVRRGHSLWSAGHFAAHFTGLAELDAEDRADLLKGFLLGLTA</sequence>
<dbReference type="GO" id="GO:0016757">
    <property type="term" value="F:glycosyltransferase activity"/>
    <property type="evidence" value="ECO:0007669"/>
    <property type="project" value="UniProtKB-KW"/>
</dbReference>
<dbReference type="Gene3D" id="3.90.550.10">
    <property type="entry name" value="Spore Coat Polysaccharide Biosynthesis Protein SpsA, Chain A"/>
    <property type="match status" value="1"/>
</dbReference>
<evidence type="ECO:0000256" key="3">
    <source>
        <dbReference type="ARBA" id="ARBA00022679"/>
    </source>
</evidence>
<feature type="domain" description="PDZ" evidence="5">
    <location>
        <begin position="2"/>
        <end position="69"/>
    </location>
</feature>
<comment type="caution">
    <text evidence="6">The sequence shown here is derived from an EMBL/GenBank/DDBJ whole genome shotgun (WGS) entry which is preliminary data.</text>
</comment>
<keyword evidence="7" id="KW-1185">Reference proteome</keyword>
<feature type="compositionally biased region" description="Basic and acidic residues" evidence="4">
    <location>
        <begin position="147"/>
        <end position="163"/>
    </location>
</feature>
<dbReference type="Pfam" id="PF00595">
    <property type="entry name" value="PDZ"/>
    <property type="match status" value="1"/>
</dbReference>
<dbReference type="Proteomes" id="UP001178507">
    <property type="component" value="Unassembled WGS sequence"/>
</dbReference>
<dbReference type="AlphaFoldDB" id="A0AA36NBC0"/>
<dbReference type="PANTHER" id="PTHR31306:SF4">
    <property type="entry name" value="ALPHA-1,2-GALACTOSYLTRANSFERASE"/>
    <property type="match status" value="1"/>
</dbReference>
<comment type="similarity">
    <text evidence="1">Belongs to the glycosyltransferase 34 family.</text>
</comment>
<feature type="region of interest" description="Disordered" evidence="4">
    <location>
        <begin position="74"/>
        <end position="163"/>
    </location>
</feature>
<evidence type="ECO:0000259" key="5">
    <source>
        <dbReference type="PROSITE" id="PS50106"/>
    </source>
</evidence>
<dbReference type="PROSITE" id="PS50106">
    <property type="entry name" value="PDZ"/>
    <property type="match status" value="1"/>
</dbReference>
<dbReference type="SUPFAM" id="SSF50156">
    <property type="entry name" value="PDZ domain-like"/>
    <property type="match status" value="1"/>
</dbReference>
<dbReference type="InterPro" id="IPR036034">
    <property type="entry name" value="PDZ_sf"/>
</dbReference>
<dbReference type="CDD" id="cd00136">
    <property type="entry name" value="PDZ_canonical"/>
    <property type="match status" value="1"/>
</dbReference>
<accession>A0AA36NBC0</accession>
<evidence type="ECO:0000256" key="2">
    <source>
        <dbReference type="ARBA" id="ARBA00022676"/>
    </source>
</evidence>
<dbReference type="InterPro" id="IPR008630">
    <property type="entry name" value="Glyco_trans_34"/>
</dbReference>
<dbReference type="EMBL" id="CAUJNA010003615">
    <property type="protein sequence ID" value="CAJ1406055.1"/>
    <property type="molecule type" value="Genomic_DNA"/>
</dbReference>
<dbReference type="SMART" id="SM00228">
    <property type="entry name" value="PDZ"/>
    <property type="match status" value="1"/>
</dbReference>
<evidence type="ECO:0000313" key="6">
    <source>
        <dbReference type="EMBL" id="CAJ1406055.1"/>
    </source>
</evidence>
<name>A0AA36NBC0_9DINO</name>
<dbReference type="InterPro" id="IPR001478">
    <property type="entry name" value="PDZ"/>
</dbReference>
<keyword evidence="3" id="KW-0808">Transferase</keyword>
<gene>
    <name evidence="6" type="ORF">EVOR1521_LOCUS28115</name>
</gene>
<evidence type="ECO:0000256" key="1">
    <source>
        <dbReference type="ARBA" id="ARBA00005664"/>
    </source>
</evidence>
<dbReference type="GO" id="GO:0006487">
    <property type="term" value="P:protein N-linked glycosylation"/>
    <property type="evidence" value="ECO:0007669"/>
    <property type="project" value="TreeGrafter"/>
</dbReference>
<reference evidence="6" key="1">
    <citation type="submission" date="2023-08" db="EMBL/GenBank/DDBJ databases">
        <authorList>
            <person name="Chen Y."/>
            <person name="Shah S."/>
            <person name="Dougan E. K."/>
            <person name="Thang M."/>
            <person name="Chan C."/>
        </authorList>
    </citation>
    <scope>NUCLEOTIDE SEQUENCE</scope>
</reference>
<keyword evidence="2" id="KW-0328">Glycosyltransferase</keyword>
<dbReference type="PANTHER" id="PTHR31306">
    <property type="entry name" value="ALPHA-1,6-MANNOSYLTRANSFERASE MNN11-RELATED"/>
    <property type="match status" value="1"/>
</dbReference>
<feature type="compositionally biased region" description="Acidic residues" evidence="4">
    <location>
        <begin position="136"/>
        <end position="146"/>
    </location>
</feature>
<evidence type="ECO:0000256" key="4">
    <source>
        <dbReference type="SAM" id="MobiDB-lite"/>
    </source>
</evidence>
<protein>
    <recommendedName>
        <fullName evidence="5">PDZ domain-containing protein</fullName>
    </recommendedName>
</protein>